<accession>A0A8C6L3U3</accession>
<comment type="similarity">
    <text evidence="1">Belongs to the cornifelin family.</text>
</comment>
<protein>
    <recommendedName>
        <fullName evidence="4">Cornifelin</fullName>
    </recommendedName>
</protein>
<evidence type="ECO:0008006" key="4">
    <source>
        <dbReference type="Google" id="ProtNLM"/>
    </source>
</evidence>
<dbReference type="GeneTree" id="ENSGT00940000163701"/>
<dbReference type="Pfam" id="PF04749">
    <property type="entry name" value="PLAC8"/>
    <property type="match status" value="1"/>
</dbReference>
<evidence type="ECO:0000313" key="2">
    <source>
        <dbReference type="Ensembl" id="ENSNFUP00015014348.1"/>
    </source>
</evidence>
<keyword evidence="3" id="KW-1185">Reference proteome</keyword>
<dbReference type="PANTHER" id="PTHR15907">
    <property type="entry name" value="DUF614 FAMILY PROTEIN-RELATED"/>
    <property type="match status" value="1"/>
</dbReference>
<evidence type="ECO:0000256" key="1">
    <source>
        <dbReference type="ARBA" id="ARBA00009024"/>
    </source>
</evidence>
<organism evidence="2 3">
    <name type="scientific">Nothobranchius furzeri</name>
    <name type="common">Turquoise killifish</name>
    <dbReference type="NCBI Taxonomy" id="105023"/>
    <lineage>
        <taxon>Eukaryota</taxon>
        <taxon>Metazoa</taxon>
        <taxon>Chordata</taxon>
        <taxon>Craniata</taxon>
        <taxon>Vertebrata</taxon>
        <taxon>Euteleostomi</taxon>
        <taxon>Actinopterygii</taxon>
        <taxon>Neopterygii</taxon>
        <taxon>Teleostei</taxon>
        <taxon>Neoteleostei</taxon>
        <taxon>Acanthomorphata</taxon>
        <taxon>Ovalentaria</taxon>
        <taxon>Atherinomorphae</taxon>
        <taxon>Cyprinodontiformes</taxon>
        <taxon>Nothobranchiidae</taxon>
        <taxon>Nothobranchius</taxon>
    </lineage>
</organism>
<dbReference type="AlphaFoldDB" id="A0A8C6L3U3"/>
<name>A0A8C6L3U3_NOTFU</name>
<proteinExistence type="inferred from homology"/>
<reference evidence="2" key="2">
    <citation type="submission" date="2025-08" db="UniProtKB">
        <authorList>
            <consortium name="Ensembl"/>
        </authorList>
    </citation>
    <scope>IDENTIFICATION</scope>
</reference>
<dbReference type="InterPro" id="IPR006461">
    <property type="entry name" value="PLAC_motif_containing"/>
</dbReference>
<reference evidence="2" key="3">
    <citation type="submission" date="2025-09" db="UniProtKB">
        <authorList>
            <consortium name="Ensembl"/>
        </authorList>
    </citation>
    <scope>IDENTIFICATION</scope>
</reference>
<sequence length="155" mass="16979">RKKGMVNQPDIQPLTGWDSGLFDCFEDASTCCYGFWCFPCLACTVTGRFGEFSCLPACDIFCGGPVPPVALAMRVAMRNKYGIKGSIGKDLMTSCCCAVCSWCQMHRELKHRKEAPVVINMQSQTVVMQPAPMMMMAPAYPPPVHAVSTGFVQAH</sequence>
<dbReference type="Proteomes" id="UP000694548">
    <property type="component" value="Chromosome sgr17"/>
</dbReference>
<reference evidence="2" key="1">
    <citation type="submission" date="2014-08" db="EMBL/GenBank/DDBJ databases">
        <authorList>
            <person name="Senf B."/>
            <person name="Petzold A."/>
            <person name="Downie B.R."/>
            <person name="Koch P."/>
            <person name="Platzer M."/>
        </authorList>
    </citation>
    <scope>NUCLEOTIDE SEQUENCE [LARGE SCALE GENOMIC DNA]</scope>
    <source>
        <strain evidence="2">GRZ</strain>
    </source>
</reference>
<dbReference type="NCBIfam" id="TIGR01571">
    <property type="entry name" value="A_thal_Cys_rich"/>
    <property type="match status" value="1"/>
</dbReference>
<evidence type="ECO:0000313" key="3">
    <source>
        <dbReference type="Proteomes" id="UP000694548"/>
    </source>
</evidence>
<dbReference type="Ensembl" id="ENSNFUT00015015061.1">
    <property type="protein sequence ID" value="ENSNFUP00015014348.1"/>
    <property type="gene ID" value="ENSNFUG00015006966.1"/>
</dbReference>